<dbReference type="InterPro" id="IPR050768">
    <property type="entry name" value="UPF0353/GerABKA_families"/>
</dbReference>
<comment type="similarity">
    <text evidence="2 4">Belongs to the GerABKA family.</text>
</comment>
<proteinExistence type="inferred from homology"/>
<feature type="compositionally biased region" description="Polar residues" evidence="5">
    <location>
        <begin position="559"/>
        <end position="575"/>
    </location>
</feature>
<comment type="subcellular location">
    <subcellularLocation>
        <location evidence="4">Cell membrane</location>
    </subcellularLocation>
    <subcellularLocation>
        <location evidence="1">Membrane</location>
        <topology evidence="1">Multi-pass membrane protein</topology>
    </subcellularLocation>
</comment>
<dbReference type="InterPro" id="IPR004995">
    <property type="entry name" value="Spore_Ger"/>
</dbReference>
<name>A0ABW4MM49_9BACI</name>
<keyword evidence="6" id="KW-1133">Transmembrane helix</keyword>
<evidence type="ECO:0000256" key="4">
    <source>
        <dbReference type="PIRNR" id="PIRNR005690"/>
    </source>
</evidence>
<feature type="region of interest" description="Disordered" evidence="5">
    <location>
        <begin position="1"/>
        <end position="31"/>
    </location>
</feature>
<protein>
    <submittedName>
        <fullName evidence="7">Spore germination protein</fullName>
    </submittedName>
</protein>
<sequence length="575" mass="63606">MSWSTIKRSPKRRGTKSSQQPAATANENNIPHKLVEELPTDQLGENLDGTIDLLKNLLGKNADFFCRKFQMYGKFSAAIIYFSSIVDKSTINSGIMKPLMYVPVQTDLEKLTKTNVLDFILNEAMFHTEIKKESNIENIINALLRGETFIFIDGVNSGIQFAVKNIDKRSISQPETEQVILGPREGFIESLQTNIALLRNRLKTADFRVEIMEIGRVSKSTTAICYLEGIATDDLVKEVKDRLGKIDIDAILDVGYIEQFIEDNHMSPFPQIQSTERPDKTVGSILEGRVAILVDGSPFSLIAPVVFNQFYQTFEDYSSRFLMGSFVRLARMVALVFSLIFPSLYVSFISFNPELLPTEFAVAVAGGRSGVPFPAVVEVLMIEVAMEILREATVRLPKQVGGALSIVGVLVIGQAAVEAGIASPITVVVIAMTTIGSFATPAYDAAFALRMLRFPIVIMAGFFGLYGVVIGVIFIFNHMLSLKSFGVPYMSPVTPGNFQGLKDVIIRAPFWWMPKRPEMLHSQNSDRLGKMNGKSAKVQSNTLDPVMVGNEKWKEDKSSGISTRDNGHSSNNDPD</sequence>
<organism evidence="7 8">
    <name type="scientific">Fredinandcohnia salidurans</name>
    <dbReference type="NCBI Taxonomy" id="2595041"/>
    <lineage>
        <taxon>Bacteria</taxon>
        <taxon>Bacillati</taxon>
        <taxon>Bacillota</taxon>
        <taxon>Bacilli</taxon>
        <taxon>Bacillales</taxon>
        <taxon>Bacillaceae</taxon>
        <taxon>Fredinandcohnia</taxon>
    </lineage>
</organism>
<reference evidence="8" key="1">
    <citation type="journal article" date="2019" name="Int. J. Syst. Evol. Microbiol.">
        <title>The Global Catalogue of Microorganisms (GCM) 10K type strain sequencing project: providing services to taxonomists for standard genome sequencing and annotation.</title>
        <authorList>
            <consortium name="The Broad Institute Genomics Platform"/>
            <consortium name="The Broad Institute Genome Sequencing Center for Infectious Disease"/>
            <person name="Wu L."/>
            <person name="Ma J."/>
        </authorList>
    </citation>
    <scope>NUCLEOTIDE SEQUENCE [LARGE SCALE GENOMIC DNA]</scope>
    <source>
        <strain evidence="8">CCUG 15531</strain>
    </source>
</reference>
<evidence type="ECO:0000313" key="7">
    <source>
        <dbReference type="EMBL" id="MFD1778714.1"/>
    </source>
</evidence>
<evidence type="ECO:0000256" key="2">
    <source>
        <dbReference type="ARBA" id="ARBA00005278"/>
    </source>
</evidence>
<keyword evidence="8" id="KW-1185">Reference proteome</keyword>
<dbReference type="EMBL" id="JBHUEK010000010">
    <property type="protein sequence ID" value="MFD1778714.1"/>
    <property type="molecule type" value="Genomic_DNA"/>
</dbReference>
<dbReference type="RefSeq" id="WP_388037188.1">
    <property type="nucleotide sequence ID" value="NZ_JBHUEK010000010.1"/>
</dbReference>
<gene>
    <name evidence="7" type="ORF">ACFSFW_08545</name>
</gene>
<evidence type="ECO:0000256" key="3">
    <source>
        <dbReference type="ARBA" id="ARBA00023136"/>
    </source>
</evidence>
<feature type="transmembrane region" description="Helical" evidence="6">
    <location>
        <begin position="329"/>
        <end position="351"/>
    </location>
</feature>
<dbReference type="Pfam" id="PF03323">
    <property type="entry name" value="GerA"/>
    <property type="match status" value="1"/>
</dbReference>
<evidence type="ECO:0000256" key="1">
    <source>
        <dbReference type="ARBA" id="ARBA00004141"/>
    </source>
</evidence>
<dbReference type="PIRSF" id="PIRSF005690">
    <property type="entry name" value="GerBA"/>
    <property type="match status" value="1"/>
</dbReference>
<keyword evidence="6" id="KW-0812">Transmembrane</keyword>
<dbReference type="PANTHER" id="PTHR22550:SF5">
    <property type="entry name" value="LEUCINE ZIPPER PROTEIN 4"/>
    <property type="match status" value="1"/>
</dbReference>
<keyword evidence="3 4" id="KW-0472">Membrane</keyword>
<feature type="transmembrane region" description="Helical" evidence="6">
    <location>
        <begin position="401"/>
        <end position="432"/>
    </location>
</feature>
<dbReference type="Proteomes" id="UP001597227">
    <property type="component" value="Unassembled WGS sequence"/>
</dbReference>
<feature type="compositionally biased region" description="Polar residues" evidence="5">
    <location>
        <begin position="16"/>
        <end position="29"/>
    </location>
</feature>
<feature type="region of interest" description="Disordered" evidence="5">
    <location>
        <begin position="523"/>
        <end position="575"/>
    </location>
</feature>
<dbReference type="PANTHER" id="PTHR22550">
    <property type="entry name" value="SPORE GERMINATION PROTEIN"/>
    <property type="match status" value="1"/>
</dbReference>
<accession>A0ABW4MM49</accession>
<evidence type="ECO:0000313" key="8">
    <source>
        <dbReference type="Proteomes" id="UP001597227"/>
    </source>
</evidence>
<evidence type="ECO:0000256" key="6">
    <source>
        <dbReference type="SAM" id="Phobius"/>
    </source>
</evidence>
<evidence type="ECO:0000256" key="5">
    <source>
        <dbReference type="SAM" id="MobiDB-lite"/>
    </source>
</evidence>
<comment type="caution">
    <text evidence="7">The sequence shown here is derived from an EMBL/GenBank/DDBJ whole genome shotgun (WGS) entry which is preliminary data.</text>
</comment>
<feature type="transmembrane region" description="Helical" evidence="6">
    <location>
        <begin position="452"/>
        <end position="476"/>
    </location>
</feature>